<feature type="compositionally biased region" description="Polar residues" evidence="1">
    <location>
        <begin position="20"/>
        <end position="32"/>
    </location>
</feature>
<organism evidence="2 3">
    <name type="scientific">Glutamicibacter protophormiae</name>
    <name type="common">Brevibacterium protophormiae</name>
    <dbReference type="NCBI Taxonomy" id="37930"/>
    <lineage>
        <taxon>Bacteria</taxon>
        <taxon>Bacillati</taxon>
        <taxon>Actinomycetota</taxon>
        <taxon>Actinomycetes</taxon>
        <taxon>Micrococcales</taxon>
        <taxon>Micrococcaceae</taxon>
        <taxon>Glutamicibacter</taxon>
    </lineage>
</organism>
<keyword evidence="3" id="KW-1185">Reference proteome</keyword>
<reference evidence="2 3" key="1">
    <citation type="submission" date="2021-03" db="EMBL/GenBank/DDBJ databases">
        <title>Sequencing the genomes of 1000 actinobacteria strains.</title>
        <authorList>
            <person name="Klenk H.-P."/>
        </authorList>
    </citation>
    <scope>NUCLEOTIDE SEQUENCE [LARGE SCALE GENOMIC DNA]</scope>
    <source>
        <strain evidence="2 3">DSM 20168</strain>
    </source>
</reference>
<evidence type="ECO:0000256" key="1">
    <source>
        <dbReference type="SAM" id="MobiDB-lite"/>
    </source>
</evidence>
<feature type="compositionally biased region" description="Basic and acidic residues" evidence="1">
    <location>
        <begin position="1"/>
        <end position="19"/>
    </location>
</feature>
<dbReference type="Proteomes" id="UP001195422">
    <property type="component" value="Unassembled WGS sequence"/>
</dbReference>
<sequence>MGSNHDETVAPDKTPDPHGKNTTVPDSPTSSPIPFAHPGQDEDKKDSTKRSED</sequence>
<feature type="compositionally biased region" description="Basic and acidic residues" evidence="1">
    <location>
        <begin position="39"/>
        <end position="53"/>
    </location>
</feature>
<evidence type="ECO:0000313" key="3">
    <source>
        <dbReference type="Proteomes" id="UP001195422"/>
    </source>
</evidence>
<proteinExistence type="predicted"/>
<dbReference type="RefSeq" id="WP_188949004.1">
    <property type="nucleotide sequence ID" value="NZ_BMPH01000011.1"/>
</dbReference>
<accession>A0ABS4XPV7</accession>
<feature type="region of interest" description="Disordered" evidence="1">
    <location>
        <begin position="1"/>
        <end position="53"/>
    </location>
</feature>
<dbReference type="EMBL" id="JAGIOJ010000001">
    <property type="protein sequence ID" value="MBP2398543.1"/>
    <property type="molecule type" value="Genomic_DNA"/>
</dbReference>
<comment type="caution">
    <text evidence="2">The sequence shown here is derived from an EMBL/GenBank/DDBJ whole genome shotgun (WGS) entry which is preliminary data.</text>
</comment>
<evidence type="ECO:0000313" key="2">
    <source>
        <dbReference type="EMBL" id="MBP2398543.1"/>
    </source>
</evidence>
<name>A0ABS4XPV7_GLUPR</name>
<gene>
    <name evidence="2" type="ORF">JOF39_001624</name>
</gene>
<protein>
    <submittedName>
        <fullName evidence="2">Uncharacterized protein</fullName>
    </submittedName>
</protein>